<gene>
    <name evidence="2" type="ORF">OsJ_14052</name>
</gene>
<dbReference type="AlphaFoldDB" id="B9FE42"/>
<evidence type="ECO:0000313" key="2">
    <source>
        <dbReference type="EMBL" id="EEE60625.1"/>
    </source>
</evidence>
<reference evidence="2" key="2">
    <citation type="submission" date="2008-12" db="EMBL/GenBank/DDBJ databases">
        <title>Improved gene annotation of the rice (Oryza sativa) genomes.</title>
        <authorList>
            <person name="Wang J."/>
            <person name="Li R."/>
            <person name="Fan W."/>
            <person name="Huang Q."/>
            <person name="Zhang J."/>
            <person name="Zhou Y."/>
            <person name="Hu Y."/>
            <person name="Zi S."/>
            <person name="Li J."/>
            <person name="Ni P."/>
            <person name="Zheng H."/>
            <person name="Zhang Y."/>
            <person name="Zhao M."/>
            <person name="Hao Q."/>
            <person name="McDermott J."/>
            <person name="Samudrala R."/>
            <person name="Kristiansen K."/>
            <person name="Wong G.K.-S."/>
        </authorList>
    </citation>
    <scope>NUCLEOTIDE SEQUENCE</scope>
</reference>
<dbReference type="EMBL" id="CM000141">
    <property type="protein sequence ID" value="EEE60625.1"/>
    <property type="molecule type" value="Genomic_DNA"/>
</dbReference>
<accession>B9FE42</accession>
<protein>
    <submittedName>
        <fullName evidence="2">Uncharacterized protein</fullName>
    </submittedName>
</protein>
<evidence type="ECO:0000256" key="1">
    <source>
        <dbReference type="SAM" id="MobiDB-lite"/>
    </source>
</evidence>
<feature type="region of interest" description="Disordered" evidence="1">
    <location>
        <begin position="46"/>
        <end position="77"/>
    </location>
</feature>
<proteinExistence type="predicted"/>
<name>B9FE42_ORYSJ</name>
<dbReference type="Proteomes" id="UP000007752">
    <property type="component" value="Chromosome 4"/>
</dbReference>
<reference evidence="2" key="1">
    <citation type="journal article" date="2005" name="PLoS Biol.">
        <title>The genomes of Oryza sativa: a history of duplications.</title>
        <authorList>
            <person name="Yu J."/>
            <person name="Wang J."/>
            <person name="Lin W."/>
            <person name="Li S."/>
            <person name="Li H."/>
            <person name="Zhou J."/>
            <person name="Ni P."/>
            <person name="Dong W."/>
            <person name="Hu S."/>
            <person name="Zeng C."/>
            <person name="Zhang J."/>
            <person name="Zhang Y."/>
            <person name="Li R."/>
            <person name="Xu Z."/>
            <person name="Li S."/>
            <person name="Li X."/>
            <person name="Zheng H."/>
            <person name="Cong L."/>
            <person name="Lin L."/>
            <person name="Yin J."/>
            <person name="Geng J."/>
            <person name="Li G."/>
            <person name="Shi J."/>
            <person name="Liu J."/>
            <person name="Lv H."/>
            <person name="Li J."/>
            <person name="Wang J."/>
            <person name="Deng Y."/>
            <person name="Ran L."/>
            <person name="Shi X."/>
            <person name="Wang X."/>
            <person name="Wu Q."/>
            <person name="Li C."/>
            <person name="Ren X."/>
            <person name="Wang J."/>
            <person name="Wang X."/>
            <person name="Li D."/>
            <person name="Liu D."/>
            <person name="Zhang X."/>
            <person name="Ji Z."/>
            <person name="Zhao W."/>
            <person name="Sun Y."/>
            <person name="Zhang Z."/>
            <person name="Bao J."/>
            <person name="Han Y."/>
            <person name="Dong L."/>
            <person name="Ji J."/>
            <person name="Chen P."/>
            <person name="Wu S."/>
            <person name="Liu J."/>
            <person name="Xiao Y."/>
            <person name="Bu D."/>
            <person name="Tan J."/>
            <person name="Yang L."/>
            <person name="Ye C."/>
            <person name="Zhang J."/>
            <person name="Xu J."/>
            <person name="Zhou Y."/>
            <person name="Yu Y."/>
            <person name="Zhang B."/>
            <person name="Zhuang S."/>
            <person name="Wei H."/>
            <person name="Liu B."/>
            <person name="Lei M."/>
            <person name="Yu H."/>
            <person name="Li Y."/>
            <person name="Xu H."/>
            <person name="Wei S."/>
            <person name="He X."/>
            <person name="Fang L."/>
            <person name="Zhang Z."/>
            <person name="Zhang Y."/>
            <person name="Huang X."/>
            <person name="Su Z."/>
            <person name="Tong W."/>
            <person name="Li J."/>
            <person name="Tong Z."/>
            <person name="Li S."/>
            <person name="Ye J."/>
            <person name="Wang L."/>
            <person name="Fang L."/>
            <person name="Lei T."/>
            <person name="Chen C."/>
            <person name="Chen H."/>
            <person name="Xu Z."/>
            <person name="Li H."/>
            <person name="Huang H."/>
            <person name="Zhang F."/>
            <person name="Xu H."/>
            <person name="Li N."/>
            <person name="Zhao C."/>
            <person name="Li S."/>
            <person name="Dong L."/>
            <person name="Huang Y."/>
            <person name="Li L."/>
            <person name="Xi Y."/>
            <person name="Qi Q."/>
            <person name="Li W."/>
            <person name="Zhang B."/>
            <person name="Hu W."/>
            <person name="Zhang Y."/>
            <person name="Tian X."/>
            <person name="Jiao Y."/>
            <person name="Liang X."/>
            <person name="Jin J."/>
            <person name="Gao L."/>
            <person name="Zheng W."/>
            <person name="Hao B."/>
            <person name="Liu S."/>
            <person name="Wang W."/>
            <person name="Yuan L."/>
            <person name="Cao M."/>
            <person name="McDermott J."/>
            <person name="Samudrala R."/>
            <person name="Wang J."/>
            <person name="Wong G.K."/>
            <person name="Yang H."/>
        </authorList>
    </citation>
    <scope>NUCLEOTIDE SEQUENCE [LARGE SCALE GENOMIC DNA]</scope>
</reference>
<sequence>MPTDVDVDDDDKADIADVAHINKDNEYLYEFVYPRMKICLKDFDNDDKDLKGEADEPSVKNTEDKTLPDELQGREPG</sequence>
<organism evidence="2">
    <name type="scientific">Oryza sativa subsp. japonica</name>
    <name type="common">Rice</name>
    <dbReference type="NCBI Taxonomy" id="39947"/>
    <lineage>
        <taxon>Eukaryota</taxon>
        <taxon>Viridiplantae</taxon>
        <taxon>Streptophyta</taxon>
        <taxon>Embryophyta</taxon>
        <taxon>Tracheophyta</taxon>
        <taxon>Spermatophyta</taxon>
        <taxon>Magnoliopsida</taxon>
        <taxon>Liliopsida</taxon>
        <taxon>Poales</taxon>
        <taxon>Poaceae</taxon>
        <taxon>BOP clade</taxon>
        <taxon>Oryzoideae</taxon>
        <taxon>Oryzeae</taxon>
        <taxon>Oryzinae</taxon>
        <taxon>Oryza</taxon>
        <taxon>Oryza sativa</taxon>
    </lineage>
</organism>